<evidence type="ECO:0000256" key="1">
    <source>
        <dbReference type="SAM" id="Phobius"/>
    </source>
</evidence>
<feature type="transmembrane region" description="Helical" evidence="1">
    <location>
        <begin position="60"/>
        <end position="77"/>
    </location>
</feature>
<name>A0AAU8N5U8_9BACL</name>
<keyword evidence="1" id="KW-0472">Membrane</keyword>
<dbReference type="RefSeq" id="WP_366289757.1">
    <property type="nucleotide sequence ID" value="NZ_CP159992.1"/>
</dbReference>
<accession>A0AAU8N5U8</accession>
<dbReference type="AlphaFoldDB" id="A0AAU8N5U8"/>
<sequence length="147" mass="17483">MMYRRLIIIACLIEVAFLIFLQYRYNNILDLFPFIGVLVFFIVLSYFLKVQLSKKRKEIVLFSQTLFLIFIPIYTITTLPQYTYESAVDKVTQNLEEPYVVNKQKNTLIEDESNEIKKGYMFSVEKNSEVTSYVFDPWTGNYHEVQD</sequence>
<proteinExistence type="predicted"/>
<feature type="transmembrane region" description="Helical" evidence="1">
    <location>
        <begin position="31"/>
        <end position="48"/>
    </location>
</feature>
<evidence type="ECO:0000313" key="2">
    <source>
        <dbReference type="EMBL" id="XCP93177.1"/>
    </source>
</evidence>
<protein>
    <recommendedName>
        <fullName evidence="3">Competence protein</fullName>
    </recommendedName>
</protein>
<gene>
    <name evidence="2" type="ORF">ABXS70_18285</name>
</gene>
<keyword evidence="1" id="KW-1133">Transmembrane helix</keyword>
<evidence type="ECO:0008006" key="3">
    <source>
        <dbReference type="Google" id="ProtNLM"/>
    </source>
</evidence>
<organism evidence="2">
    <name type="scientific">Paenibacillus sp. AN1007</name>
    <dbReference type="NCBI Taxonomy" id="3151385"/>
    <lineage>
        <taxon>Bacteria</taxon>
        <taxon>Bacillati</taxon>
        <taxon>Bacillota</taxon>
        <taxon>Bacilli</taxon>
        <taxon>Bacillales</taxon>
        <taxon>Paenibacillaceae</taxon>
        <taxon>Paenibacillus</taxon>
    </lineage>
</organism>
<dbReference type="EMBL" id="CP159992">
    <property type="protein sequence ID" value="XCP93177.1"/>
    <property type="molecule type" value="Genomic_DNA"/>
</dbReference>
<reference evidence="2" key="1">
    <citation type="submission" date="2024-05" db="EMBL/GenBank/DDBJ databases">
        <title>Draft genome assemblies of 36 bacteria isolated from hibernating arctic ground squirrels.</title>
        <authorList>
            <person name="McKee H."/>
            <person name="Mullen L."/>
            <person name="Drown D.M."/>
            <person name="Duddleston K.N."/>
        </authorList>
    </citation>
    <scope>NUCLEOTIDE SEQUENCE</scope>
    <source>
        <strain evidence="2">AN1007</strain>
    </source>
</reference>
<feature type="transmembrane region" description="Helical" evidence="1">
    <location>
        <begin position="7"/>
        <end position="25"/>
    </location>
</feature>
<keyword evidence="1" id="KW-0812">Transmembrane</keyword>